<dbReference type="RefSeq" id="WP_190550226.1">
    <property type="nucleotide sequence ID" value="NZ_CAWPNO010000109.1"/>
</dbReference>
<reference evidence="1 2" key="1">
    <citation type="journal article" date="2020" name="ISME J.">
        <title>Comparative genomics reveals insights into cyanobacterial evolution and habitat adaptation.</title>
        <authorList>
            <person name="Chen M.Y."/>
            <person name="Teng W.K."/>
            <person name="Zhao L."/>
            <person name="Hu C.X."/>
            <person name="Zhou Y.K."/>
            <person name="Han B.P."/>
            <person name="Song L.R."/>
            <person name="Shu W.S."/>
        </authorList>
    </citation>
    <scope>NUCLEOTIDE SEQUENCE [LARGE SCALE GENOMIC DNA]</scope>
    <source>
        <strain evidence="1 2">FACHB-288</strain>
    </source>
</reference>
<protein>
    <submittedName>
        <fullName evidence="1">Uncharacterized protein</fullName>
    </submittedName>
</protein>
<evidence type="ECO:0000313" key="2">
    <source>
        <dbReference type="Proteomes" id="UP000658514"/>
    </source>
</evidence>
<sequence length="244" mass="27423">MIIHHIFDGVGYSSKVFMNDAQESPLVTSIREAAYSEIDHIFDLYARTEDISDCLPLMHPHSLRQIFINAGQKLSEVCLEACEEIYEEFIEENPSAQVFTLRPSFRMMKNVKHSILGNTAFLQSEINHYESCYESFIQEVGEYKEKYSDNAHNAETMGSIIGAVLFGKIGELVGGMAAGAIAGGLSENELDDEIQELCANFSEIVSKVEAHLQDMAERSIQLIVSYSERLEHCQSGQKFNHLEV</sequence>
<proteinExistence type="predicted"/>
<evidence type="ECO:0000313" key="1">
    <source>
        <dbReference type="EMBL" id="MBD2199944.1"/>
    </source>
</evidence>
<accession>A0ABR8AJK9</accession>
<gene>
    <name evidence="1" type="ORF">H6G24_31485</name>
</gene>
<keyword evidence="2" id="KW-1185">Reference proteome</keyword>
<name>A0ABR8AJK9_9CYAN</name>
<dbReference type="Proteomes" id="UP000658514">
    <property type="component" value="Unassembled WGS sequence"/>
</dbReference>
<dbReference type="EMBL" id="JACJQH010000072">
    <property type="protein sequence ID" value="MBD2199944.1"/>
    <property type="molecule type" value="Genomic_DNA"/>
</dbReference>
<organism evidence="1 2">
    <name type="scientific">Calothrix parietina FACHB-288</name>
    <dbReference type="NCBI Taxonomy" id="2692896"/>
    <lineage>
        <taxon>Bacteria</taxon>
        <taxon>Bacillati</taxon>
        <taxon>Cyanobacteriota</taxon>
        <taxon>Cyanophyceae</taxon>
        <taxon>Nostocales</taxon>
        <taxon>Calotrichaceae</taxon>
        <taxon>Calothrix</taxon>
    </lineage>
</organism>
<comment type="caution">
    <text evidence="1">The sequence shown here is derived from an EMBL/GenBank/DDBJ whole genome shotgun (WGS) entry which is preliminary data.</text>
</comment>